<feature type="region of interest" description="Disordered" evidence="1">
    <location>
        <begin position="1"/>
        <end position="73"/>
    </location>
</feature>
<dbReference type="Proteomes" id="UP000784294">
    <property type="component" value="Unassembled WGS sequence"/>
</dbReference>
<keyword evidence="3" id="KW-1185">Reference proteome</keyword>
<feature type="compositionally biased region" description="Low complexity" evidence="1">
    <location>
        <begin position="64"/>
        <end position="73"/>
    </location>
</feature>
<organism evidence="2 3">
    <name type="scientific">Protopolystoma xenopodis</name>
    <dbReference type="NCBI Taxonomy" id="117903"/>
    <lineage>
        <taxon>Eukaryota</taxon>
        <taxon>Metazoa</taxon>
        <taxon>Spiralia</taxon>
        <taxon>Lophotrochozoa</taxon>
        <taxon>Platyhelminthes</taxon>
        <taxon>Monogenea</taxon>
        <taxon>Polyopisthocotylea</taxon>
        <taxon>Polystomatidea</taxon>
        <taxon>Polystomatidae</taxon>
        <taxon>Protopolystoma</taxon>
    </lineage>
</organism>
<feature type="non-terminal residue" evidence="2">
    <location>
        <position position="1"/>
    </location>
</feature>
<evidence type="ECO:0000313" key="2">
    <source>
        <dbReference type="EMBL" id="VEL30333.1"/>
    </source>
</evidence>
<feature type="compositionally biased region" description="Low complexity" evidence="1">
    <location>
        <begin position="18"/>
        <end position="35"/>
    </location>
</feature>
<evidence type="ECO:0000313" key="3">
    <source>
        <dbReference type="Proteomes" id="UP000784294"/>
    </source>
</evidence>
<proteinExistence type="predicted"/>
<sequence>KGGNTNEPESSPVHRDSPIISSSSSVSSSSSSSFGPCPPRSSTAPGPAHVYPKASIALPPPHSPSVNPSSSNSAISQFLSTSSSCITSPTAAAVAMASSRNLLAKPRSSLLLQSHSPSLPVQAPEMRRLAGLSSPDSGTGFPMFAAQGLGRSAAAGLHMLAAPAVSSCPVDTSTESTSNPIASMFMPASSLQVGQRLTAGIFP</sequence>
<comment type="caution">
    <text evidence="2">The sequence shown here is derived from an EMBL/GenBank/DDBJ whole genome shotgun (WGS) entry which is preliminary data.</text>
</comment>
<accession>A0A3S5FF93</accession>
<gene>
    <name evidence="2" type="ORF">PXEA_LOCUS23773</name>
</gene>
<evidence type="ECO:0000256" key="1">
    <source>
        <dbReference type="SAM" id="MobiDB-lite"/>
    </source>
</evidence>
<reference evidence="2" key="1">
    <citation type="submission" date="2018-11" db="EMBL/GenBank/DDBJ databases">
        <authorList>
            <consortium name="Pathogen Informatics"/>
        </authorList>
    </citation>
    <scope>NUCLEOTIDE SEQUENCE</scope>
</reference>
<dbReference type="EMBL" id="CAAALY010111384">
    <property type="protein sequence ID" value="VEL30333.1"/>
    <property type="molecule type" value="Genomic_DNA"/>
</dbReference>
<protein>
    <submittedName>
        <fullName evidence="2">Uncharacterized protein</fullName>
    </submittedName>
</protein>
<dbReference type="AlphaFoldDB" id="A0A3S5FF93"/>
<name>A0A3S5FF93_9PLAT</name>